<dbReference type="PANTHER" id="PTHR31672:SF13">
    <property type="entry name" value="F-BOX PROTEIN CPR30-LIKE"/>
    <property type="match status" value="1"/>
</dbReference>
<dbReference type="PANTHER" id="PTHR31672">
    <property type="entry name" value="BNACNNG10540D PROTEIN"/>
    <property type="match status" value="1"/>
</dbReference>
<dbReference type="InterPro" id="IPR013187">
    <property type="entry name" value="F-box-assoc_dom_typ3"/>
</dbReference>
<dbReference type="AlphaFoldDB" id="A0AAV1DJH9"/>
<reference evidence="2" key="1">
    <citation type="submission" date="2023-03" db="EMBL/GenBank/DDBJ databases">
        <authorList>
            <person name="Julca I."/>
        </authorList>
    </citation>
    <scope>NUCLEOTIDE SEQUENCE</scope>
</reference>
<name>A0AAV1DJH9_OLDCO</name>
<dbReference type="CDD" id="cd22157">
    <property type="entry name" value="F-box_AtFBW1-like"/>
    <property type="match status" value="1"/>
</dbReference>
<sequence length="247" mass="27830">MSLNPVALPEDLVREILARLPAKSLLWFRCVSKQWKALIGSQYFVNLQLKSSKIRARDNPQILLMINDDRSGSSPSFLIVNPDSPPQKMRPTHLKVHPFSQGRHSVVNGIHGCCNGLVCLSSLHAGPIVLWNPAIRKRWVLPVLVLDDTCNHPPIPTHYTTNKYGFGYDDIRDDYKVVRILGDKVTINAGGVKWSKDVIRKTMTTTMMCCNVVVPIISLEIMKVTQFSSQKYTKPQIHFALSEEVSI</sequence>
<feature type="domain" description="F-box" evidence="1">
    <location>
        <begin position="2"/>
        <end position="47"/>
    </location>
</feature>
<accession>A0AAV1DJH9</accession>
<dbReference type="InterPro" id="IPR001810">
    <property type="entry name" value="F-box_dom"/>
</dbReference>
<protein>
    <submittedName>
        <fullName evidence="2">OLC1v1007431C1</fullName>
    </submittedName>
</protein>
<keyword evidence="3" id="KW-1185">Reference proteome</keyword>
<dbReference type="InterPro" id="IPR036047">
    <property type="entry name" value="F-box-like_dom_sf"/>
</dbReference>
<dbReference type="SUPFAM" id="SSF81383">
    <property type="entry name" value="F-box domain"/>
    <property type="match status" value="1"/>
</dbReference>
<organism evidence="2 3">
    <name type="scientific">Oldenlandia corymbosa var. corymbosa</name>
    <dbReference type="NCBI Taxonomy" id="529605"/>
    <lineage>
        <taxon>Eukaryota</taxon>
        <taxon>Viridiplantae</taxon>
        <taxon>Streptophyta</taxon>
        <taxon>Embryophyta</taxon>
        <taxon>Tracheophyta</taxon>
        <taxon>Spermatophyta</taxon>
        <taxon>Magnoliopsida</taxon>
        <taxon>eudicotyledons</taxon>
        <taxon>Gunneridae</taxon>
        <taxon>Pentapetalae</taxon>
        <taxon>asterids</taxon>
        <taxon>lamiids</taxon>
        <taxon>Gentianales</taxon>
        <taxon>Rubiaceae</taxon>
        <taxon>Rubioideae</taxon>
        <taxon>Spermacoceae</taxon>
        <taxon>Hedyotis-Oldenlandia complex</taxon>
        <taxon>Oldenlandia</taxon>
    </lineage>
</organism>
<dbReference type="Proteomes" id="UP001161247">
    <property type="component" value="Chromosome 5"/>
</dbReference>
<dbReference type="InterPro" id="IPR050796">
    <property type="entry name" value="SCF_F-box_component"/>
</dbReference>
<dbReference type="SMART" id="SM00256">
    <property type="entry name" value="FBOX"/>
    <property type="match status" value="1"/>
</dbReference>
<gene>
    <name evidence="2" type="ORF">OLC1_LOCUS16132</name>
</gene>
<proteinExistence type="predicted"/>
<evidence type="ECO:0000313" key="3">
    <source>
        <dbReference type="Proteomes" id="UP001161247"/>
    </source>
</evidence>
<dbReference type="EMBL" id="OX459122">
    <property type="protein sequence ID" value="CAI9107945.1"/>
    <property type="molecule type" value="Genomic_DNA"/>
</dbReference>
<evidence type="ECO:0000259" key="1">
    <source>
        <dbReference type="PROSITE" id="PS50181"/>
    </source>
</evidence>
<dbReference type="PROSITE" id="PS50181">
    <property type="entry name" value="FBOX"/>
    <property type="match status" value="1"/>
</dbReference>
<dbReference type="Pfam" id="PF00646">
    <property type="entry name" value="F-box"/>
    <property type="match status" value="1"/>
</dbReference>
<dbReference type="Gene3D" id="1.20.1280.50">
    <property type="match status" value="1"/>
</dbReference>
<dbReference type="Pfam" id="PF08268">
    <property type="entry name" value="FBA_3"/>
    <property type="match status" value="1"/>
</dbReference>
<evidence type="ECO:0000313" key="2">
    <source>
        <dbReference type="EMBL" id="CAI9107945.1"/>
    </source>
</evidence>